<dbReference type="SUPFAM" id="SSF50475">
    <property type="entry name" value="FMN-binding split barrel"/>
    <property type="match status" value="1"/>
</dbReference>
<dbReference type="PANTHER" id="PTHR30466:SF1">
    <property type="entry name" value="FMN REDUCTASE (NADH) RUTF"/>
    <property type="match status" value="1"/>
</dbReference>
<evidence type="ECO:0000256" key="2">
    <source>
        <dbReference type="SAM" id="MobiDB-lite"/>
    </source>
</evidence>
<dbReference type="Proteomes" id="UP000235388">
    <property type="component" value="Unassembled WGS sequence"/>
</dbReference>
<dbReference type="OrthoDB" id="2015405at2759"/>
<dbReference type="SMART" id="SM00903">
    <property type="entry name" value="Flavin_Reduct"/>
    <property type="match status" value="1"/>
</dbReference>
<evidence type="ECO:0000313" key="4">
    <source>
        <dbReference type="EMBL" id="PLW21742.1"/>
    </source>
</evidence>
<sequence length="252" mass="28039">MLCRSLNHNLRRIHSATTTADRIRRTPRRHALQLLSIRGISTRKTAGRDGAVEKLSTSSDHSSTPSPAASAQDAFRQLMRQLSYPVTILTVQLHNGDQHGATLSSLSSIALEPKPMVSLSLRHPSRLATYLLRQPHVPFTVYLLNHHPQSIQLATLFSQPRSQIPHAAFASLQRSSFASLHCQVIKSFNLSDLHPHFNSTSNLDSCCEHNLTGSSTLFIAQVLQSTPLTANTLQQQPLMYHNRSYTTIKPQD</sequence>
<protein>
    <recommendedName>
        <fullName evidence="3">Flavin reductase like domain-containing protein</fullName>
    </recommendedName>
</protein>
<dbReference type="EMBL" id="PGCJ01000780">
    <property type="protein sequence ID" value="PLW21742.1"/>
    <property type="molecule type" value="Genomic_DNA"/>
</dbReference>
<organism evidence="4 5">
    <name type="scientific">Puccinia coronata f. sp. avenae</name>
    <dbReference type="NCBI Taxonomy" id="200324"/>
    <lineage>
        <taxon>Eukaryota</taxon>
        <taxon>Fungi</taxon>
        <taxon>Dikarya</taxon>
        <taxon>Basidiomycota</taxon>
        <taxon>Pucciniomycotina</taxon>
        <taxon>Pucciniomycetes</taxon>
        <taxon>Pucciniales</taxon>
        <taxon>Pucciniaceae</taxon>
        <taxon>Puccinia</taxon>
    </lineage>
</organism>
<keyword evidence="1" id="KW-0560">Oxidoreductase</keyword>
<dbReference type="InterPro" id="IPR012349">
    <property type="entry name" value="Split_barrel_FMN-bd"/>
</dbReference>
<evidence type="ECO:0000313" key="5">
    <source>
        <dbReference type="Proteomes" id="UP000235388"/>
    </source>
</evidence>
<dbReference type="Gene3D" id="2.30.110.10">
    <property type="entry name" value="Electron Transport, Fmn-binding Protein, Chain A"/>
    <property type="match status" value="1"/>
</dbReference>
<feature type="compositionally biased region" description="Low complexity" evidence="2">
    <location>
        <begin position="56"/>
        <end position="71"/>
    </location>
</feature>
<feature type="region of interest" description="Disordered" evidence="2">
    <location>
        <begin position="45"/>
        <end position="71"/>
    </location>
</feature>
<feature type="domain" description="Flavin reductase like" evidence="3">
    <location>
        <begin position="79"/>
        <end position="247"/>
    </location>
</feature>
<dbReference type="PANTHER" id="PTHR30466">
    <property type="entry name" value="FLAVIN REDUCTASE"/>
    <property type="match status" value="1"/>
</dbReference>
<evidence type="ECO:0000256" key="1">
    <source>
        <dbReference type="ARBA" id="ARBA00023002"/>
    </source>
</evidence>
<reference evidence="4 5" key="1">
    <citation type="submission" date="2017-11" db="EMBL/GenBank/DDBJ databases">
        <title>De novo assembly and phasing of dikaryotic genomes from two isolates of Puccinia coronata f. sp. avenae, the causal agent of oat crown rust.</title>
        <authorList>
            <person name="Miller M.E."/>
            <person name="Zhang Y."/>
            <person name="Omidvar V."/>
            <person name="Sperschneider J."/>
            <person name="Schwessinger B."/>
            <person name="Raley C."/>
            <person name="Palmer J.M."/>
            <person name="Garnica D."/>
            <person name="Upadhyaya N."/>
            <person name="Rathjen J."/>
            <person name="Taylor J.M."/>
            <person name="Park R.F."/>
            <person name="Dodds P.N."/>
            <person name="Hirsch C.D."/>
            <person name="Kianian S.F."/>
            <person name="Figueroa M."/>
        </authorList>
    </citation>
    <scope>NUCLEOTIDE SEQUENCE [LARGE SCALE GENOMIC DNA]</scope>
    <source>
        <strain evidence="4">12NC29</strain>
    </source>
</reference>
<name>A0A2N5T8B9_9BASI</name>
<dbReference type="STRING" id="200324.A0A2N5T8B9"/>
<evidence type="ECO:0000259" key="3">
    <source>
        <dbReference type="SMART" id="SM00903"/>
    </source>
</evidence>
<keyword evidence="5" id="KW-1185">Reference proteome</keyword>
<dbReference type="GO" id="GO:0010181">
    <property type="term" value="F:FMN binding"/>
    <property type="evidence" value="ECO:0007669"/>
    <property type="project" value="InterPro"/>
</dbReference>
<comment type="caution">
    <text evidence="4">The sequence shown here is derived from an EMBL/GenBank/DDBJ whole genome shotgun (WGS) entry which is preliminary data.</text>
</comment>
<dbReference type="InterPro" id="IPR050268">
    <property type="entry name" value="NADH-dep_flavin_reductase"/>
</dbReference>
<dbReference type="GO" id="GO:0042602">
    <property type="term" value="F:riboflavin reductase (NADPH) activity"/>
    <property type="evidence" value="ECO:0007669"/>
    <property type="project" value="TreeGrafter"/>
</dbReference>
<accession>A0A2N5T8B9</accession>
<dbReference type="InterPro" id="IPR002563">
    <property type="entry name" value="Flavin_Rdtase-like_dom"/>
</dbReference>
<dbReference type="Pfam" id="PF01613">
    <property type="entry name" value="Flavin_Reduct"/>
    <property type="match status" value="1"/>
</dbReference>
<gene>
    <name evidence="4" type="ORF">PCANC_02913</name>
</gene>
<proteinExistence type="predicted"/>
<dbReference type="AlphaFoldDB" id="A0A2N5T8B9"/>